<feature type="compositionally biased region" description="Low complexity" evidence="2">
    <location>
        <begin position="127"/>
        <end position="178"/>
    </location>
</feature>
<dbReference type="PANTHER" id="PTHR35861:SF1">
    <property type="entry name" value="PHAGE TAIL SHEATH PROTEIN"/>
    <property type="match status" value="1"/>
</dbReference>
<dbReference type="RefSeq" id="WP_013428122.1">
    <property type="nucleotide sequence ID" value="NC_014666.1"/>
</dbReference>
<gene>
    <name evidence="5" type="ordered locus">FraEuI1c_7045</name>
</gene>
<organism evidence="5 6">
    <name type="scientific">Pseudofrankia inefficax (strain DSM 45817 / CECT 9037 / DDB 130130 / EuI1c)</name>
    <name type="common">Frankia inefficax</name>
    <dbReference type="NCBI Taxonomy" id="298654"/>
    <lineage>
        <taxon>Bacteria</taxon>
        <taxon>Bacillati</taxon>
        <taxon>Actinomycetota</taxon>
        <taxon>Actinomycetes</taxon>
        <taxon>Frankiales</taxon>
        <taxon>Frankiaceae</taxon>
        <taxon>Pseudofrankia</taxon>
    </lineage>
</organism>
<protein>
    <submittedName>
        <fullName evidence="5">Tail sheath protein</fullName>
    </submittedName>
</protein>
<accession>E3IXB1</accession>
<dbReference type="Proteomes" id="UP000002484">
    <property type="component" value="Chromosome"/>
</dbReference>
<keyword evidence="6" id="KW-1185">Reference proteome</keyword>
<evidence type="ECO:0000259" key="3">
    <source>
        <dbReference type="Pfam" id="PF04984"/>
    </source>
</evidence>
<dbReference type="Gene3D" id="3.40.50.11780">
    <property type="match status" value="2"/>
</dbReference>
<dbReference type="PANTHER" id="PTHR35861">
    <property type="match status" value="1"/>
</dbReference>
<dbReference type="AlphaFoldDB" id="E3IXB1"/>
<dbReference type="Pfam" id="PF04984">
    <property type="entry name" value="Phage_sheath_1"/>
    <property type="match status" value="1"/>
</dbReference>
<dbReference type="InParanoid" id="E3IXB1"/>
<dbReference type="InterPro" id="IPR052042">
    <property type="entry name" value="Tail_sheath_structural"/>
</dbReference>
<sequence>MPEYLTPGVYVEEVPAAIKPIAAVGTSTAGFIGLVADDVETPLRPGHIGFKTVVGADNKPKQERVDTDFYPVADAGTTVLVDSWDSFRTHFGDVQPGNTVLANAVYGFFNNGGSRAWVIRVAGPATDAGTGTPAAPATETDGSTKTDGSTDTTVGDPPAEGTDTTATDTTATDGTGTEAGEDVEPVGVDTDPAVQAALISALDAFLDVDEISIVAIPGAISDDVQKAIVDHCENENTQDRFAVLDGRRGVTELTKTDIAGNVRDSSYAAVYFPWIAIGTDAVGKPIYQPPSGHVAGVYARVDTSRGVHKAPANEVIRGANGVETTVGKAAQAGLNPDGVNVIRMFGPNVTIWGARTTAAVSQPEWKYVSSRRLYIFVRESIQDGLRWAVFEPNGPDLWSRVRRNVTAFLTTVWADGALLGTTAEQAFYVRCDEDTNRVDVRNAGQLATEVGIALLNPAEFVVFRISQWAGPAA</sequence>
<feature type="domain" description="Tail sheath protein C-terminal" evidence="4">
    <location>
        <begin position="362"/>
        <end position="466"/>
    </location>
</feature>
<dbReference type="eggNOG" id="COG3497">
    <property type="taxonomic scope" value="Bacteria"/>
</dbReference>
<evidence type="ECO:0000259" key="4">
    <source>
        <dbReference type="Pfam" id="PF17482"/>
    </source>
</evidence>
<dbReference type="Pfam" id="PF17482">
    <property type="entry name" value="Phage_sheath_1C"/>
    <property type="match status" value="1"/>
</dbReference>
<evidence type="ECO:0000313" key="5">
    <source>
        <dbReference type="EMBL" id="ADP85011.1"/>
    </source>
</evidence>
<dbReference type="EMBL" id="CP002299">
    <property type="protein sequence ID" value="ADP85011.1"/>
    <property type="molecule type" value="Genomic_DNA"/>
</dbReference>
<dbReference type="STRING" id="298654.FraEuI1c_7045"/>
<reference evidence="5 6" key="1">
    <citation type="submission" date="2010-10" db="EMBL/GenBank/DDBJ databases">
        <title>Complete sequence of Frankia sp. EuI1c.</title>
        <authorList>
            <consortium name="US DOE Joint Genome Institute"/>
            <person name="Lucas S."/>
            <person name="Copeland A."/>
            <person name="Lapidus A."/>
            <person name="Cheng J.-F."/>
            <person name="Bruce D."/>
            <person name="Goodwin L."/>
            <person name="Pitluck S."/>
            <person name="Chertkov O."/>
            <person name="Detter J.C."/>
            <person name="Han C."/>
            <person name="Tapia R."/>
            <person name="Land M."/>
            <person name="Hauser L."/>
            <person name="Jeffries C."/>
            <person name="Kyrpides N."/>
            <person name="Ivanova N."/>
            <person name="Mikhailova N."/>
            <person name="Beauchemin N."/>
            <person name="Sen A."/>
            <person name="Sur S.A."/>
            <person name="Gtari M."/>
            <person name="Wall L."/>
            <person name="Tisa L."/>
            <person name="Woyke T."/>
        </authorList>
    </citation>
    <scope>NUCLEOTIDE SEQUENCE [LARGE SCALE GENOMIC DNA]</scope>
    <source>
        <strain evidence="6">DSM 45817 / CECT 9037 / EuI1c</strain>
    </source>
</reference>
<proteinExistence type="inferred from homology"/>
<dbReference type="InterPro" id="IPR035089">
    <property type="entry name" value="Phage_sheath_subtilisin"/>
</dbReference>
<evidence type="ECO:0000313" key="6">
    <source>
        <dbReference type="Proteomes" id="UP000002484"/>
    </source>
</evidence>
<feature type="domain" description="Tail sheath protein subtilisin-like" evidence="3">
    <location>
        <begin position="196"/>
        <end position="357"/>
    </location>
</feature>
<dbReference type="HOGENOM" id="CLU_009303_1_0_11"/>
<feature type="region of interest" description="Disordered" evidence="2">
    <location>
        <begin position="127"/>
        <end position="187"/>
    </location>
</feature>
<evidence type="ECO:0000256" key="2">
    <source>
        <dbReference type="SAM" id="MobiDB-lite"/>
    </source>
</evidence>
<dbReference type="KEGG" id="fri:FraEuI1c_7045"/>
<comment type="similarity">
    <text evidence="1">Belongs to the myoviridae tail sheath protein family.</text>
</comment>
<evidence type="ECO:0000256" key="1">
    <source>
        <dbReference type="ARBA" id="ARBA00008005"/>
    </source>
</evidence>
<dbReference type="OrthoDB" id="9767864at2"/>
<dbReference type="InterPro" id="IPR020287">
    <property type="entry name" value="Tail_sheath_C"/>
</dbReference>
<name>E3IXB1_PSEI1</name>